<evidence type="ECO:0000256" key="2">
    <source>
        <dbReference type="SAM" id="MobiDB-lite"/>
    </source>
</evidence>
<evidence type="ECO:0000313" key="5">
    <source>
        <dbReference type="EMBL" id="CAF3670209.1"/>
    </source>
</evidence>
<comment type="caution">
    <text evidence="4">The sequence shown here is derived from an EMBL/GenBank/DDBJ whole genome shotgun (WGS) entry which is preliminary data.</text>
</comment>
<dbReference type="Pfam" id="PF13716">
    <property type="entry name" value="CRAL_TRIO_2"/>
    <property type="match status" value="1"/>
</dbReference>
<dbReference type="EMBL" id="CAJNOQ010001299">
    <property type="protein sequence ID" value="CAF0884756.1"/>
    <property type="molecule type" value="Genomic_DNA"/>
</dbReference>
<feature type="region of interest" description="Disordered" evidence="2">
    <location>
        <begin position="255"/>
        <end position="289"/>
    </location>
</feature>
<dbReference type="InterPro" id="IPR001251">
    <property type="entry name" value="CRAL-TRIO_dom"/>
</dbReference>
<dbReference type="SUPFAM" id="SSF48350">
    <property type="entry name" value="GTPase activation domain, GAP"/>
    <property type="match status" value="1"/>
</dbReference>
<dbReference type="EMBL" id="CAJOBC010001299">
    <property type="protein sequence ID" value="CAF3670209.1"/>
    <property type="molecule type" value="Genomic_DNA"/>
</dbReference>
<dbReference type="CDD" id="cd00170">
    <property type="entry name" value="SEC14"/>
    <property type="match status" value="1"/>
</dbReference>
<dbReference type="AlphaFoldDB" id="A0A813YIG5"/>
<name>A0A813YIG5_9BILA</name>
<accession>A0A813YIG5</accession>
<dbReference type="GO" id="GO:0005096">
    <property type="term" value="F:GTPase activator activity"/>
    <property type="evidence" value="ECO:0007669"/>
    <property type="project" value="TreeGrafter"/>
</dbReference>
<feature type="region of interest" description="Disordered" evidence="2">
    <location>
        <begin position="43"/>
        <end position="79"/>
    </location>
</feature>
<dbReference type="Pfam" id="PF00620">
    <property type="entry name" value="RhoGAP"/>
    <property type="match status" value="1"/>
</dbReference>
<dbReference type="GO" id="GO:0005737">
    <property type="term" value="C:cytoplasm"/>
    <property type="evidence" value="ECO:0007669"/>
    <property type="project" value="TreeGrafter"/>
</dbReference>
<dbReference type="GO" id="GO:0007264">
    <property type="term" value="P:small GTPase-mediated signal transduction"/>
    <property type="evidence" value="ECO:0007669"/>
    <property type="project" value="TreeGrafter"/>
</dbReference>
<dbReference type="PANTHER" id="PTHR45808:SF2">
    <property type="entry name" value="RHO GTPASE-ACTIVATING PROTEIN 68F"/>
    <property type="match status" value="1"/>
</dbReference>
<feature type="compositionally biased region" description="Low complexity" evidence="2">
    <location>
        <begin position="258"/>
        <end position="278"/>
    </location>
</feature>
<dbReference type="PROSITE" id="PS50238">
    <property type="entry name" value="RHOGAP"/>
    <property type="match status" value="1"/>
</dbReference>
<sequence length="832" mass="94948">MKKSTDSPSLKKRKKLISQSLSQPEDFVFCSADDHKEMGEVVQQNNLDEDGTPNTTSRHLSDNMLHNSTSFHSDNGRSTKMSLSFSRIKEKLGSSNKSNPVDDSKNLGYYVVDSDGSDLVFIDNLPNGSDDYLQNTRIGCSEPSENSHHEDDVDLRRIDLSNNINISTIPKTQLTTEKKNQNYNENYQRSMVAVNQYNPLNITPSDKSHDFPTQSTKHQFYSVMTDADNVQATRASIECGFPVVVPKQTILPQNHSISSVHNTSTSTASSSSDSSSITNDNKWQNPNDEDLTFLSEDEYIRVQQDALERIILLRVSVTNELESLLQDDDEDQDQTVLAGLFQEARKKNASLLRELEQLQVQNSSLNRTWVCDVCTFINKPYAQTQCDVCEICEGPNKHPYWNNPRTSMEEPQMEFDDHDINLIADKEGAYGGITTSGSVHGVGGKTRTLGKGNITSDGIIDDDFESELSGHASTEIHDTEDPDYILMQKIAAFDIVQCFGDDKFGRKIIICSACRLPAEDVIKNSEFKTADKFYDCLLKYVLRTFDQYVDMDYVLIYFHHGLRSFNRPSYAWLLRSYLKIDRKYKKNLKAFYIVHPSNNNFTRLTLILRQFSFVKFSRKVYYINRLGQLADHVHLDQITIPIEVKNILDNEKGETIPLVVRQTVEFIKNYGLNEPGIFRRAAIISQIKLVQEKYNEGQPVTYEQFGDVHLAACVLKTFLRELSEPLLTYGLYYEILGLQALNRPNQVEIIRDLIIEKLPEHNYRILKYIIEFLNLISSYSDTNLMTASNLSIVFGPNLAWSQNSIDNTLVNMSFINTFTEILISRYTELFLK</sequence>
<dbReference type="Proteomes" id="UP000681722">
    <property type="component" value="Unassembled WGS sequence"/>
</dbReference>
<dbReference type="Proteomes" id="UP000663829">
    <property type="component" value="Unassembled WGS sequence"/>
</dbReference>
<dbReference type="PANTHER" id="PTHR45808">
    <property type="entry name" value="RHO GTPASE-ACTIVATING PROTEIN 68F"/>
    <property type="match status" value="1"/>
</dbReference>
<organism evidence="4 6">
    <name type="scientific">Didymodactylos carnosus</name>
    <dbReference type="NCBI Taxonomy" id="1234261"/>
    <lineage>
        <taxon>Eukaryota</taxon>
        <taxon>Metazoa</taxon>
        <taxon>Spiralia</taxon>
        <taxon>Gnathifera</taxon>
        <taxon>Rotifera</taxon>
        <taxon>Eurotatoria</taxon>
        <taxon>Bdelloidea</taxon>
        <taxon>Philodinida</taxon>
        <taxon>Philodinidae</taxon>
        <taxon>Didymodactylos</taxon>
    </lineage>
</organism>
<dbReference type="SUPFAM" id="SSF52087">
    <property type="entry name" value="CRAL/TRIO domain"/>
    <property type="match status" value="1"/>
</dbReference>
<dbReference type="Gene3D" id="3.40.525.10">
    <property type="entry name" value="CRAL-TRIO lipid binding domain"/>
    <property type="match status" value="1"/>
</dbReference>
<feature type="coiled-coil region" evidence="1">
    <location>
        <begin position="341"/>
        <end position="368"/>
    </location>
</feature>
<feature type="domain" description="Rho-GAP" evidence="3">
    <location>
        <begin position="642"/>
        <end position="830"/>
    </location>
</feature>
<dbReference type="GO" id="GO:2001136">
    <property type="term" value="P:negative regulation of endocytic recycling"/>
    <property type="evidence" value="ECO:0007669"/>
    <property type="project" value="TreeGrafter"/>
</dbReference>
<dbReference type="OrthoDB" id="19923at2759"/>
<dbReference type="InterPro" id="IPR000198">
    <property type="entry name" value="RhoGAP_dom"/>
</dbReference>
<protein>
    <recommendedName>
        <fullName evidence="3">Rho-GAP domain-containing protein</fullName>
    </recommendedName>
</protein>
<evidence type="ECO:0000256" key="1">
    <source>
        <dbReference type="SAM" id="Coils"/>
    </source>
</evidence>
<evidence type="ECO:0000313" key="6">
    <source>
        <dbReference type="Proteomes" id="UP000663829"/>
    </source>
</evidence>
<dbReference type="Gene3D" id="1.10.555.10">
    <property type="entry name" value="Rho GTPase activation protein"/>
    <property type="match status" value="1"/>
</dbReference>
<evidence type="ECO:0000259" key="3">
    <source>
        <dbReference type="PROSITE" id="PS50238"/>
    </source>
</evidence>
<reference evidence="4" key="1">
    <citation type="submission" date="2021-02" db="EMBL/GenBank/DDBJ databases">
        <authorList>
            <person name="Nowell W R."/>
        </authorList>
    </citation>
    <scope>NUCLEOTIDE SEQUENCE</scope>
</reference>
<dbReference type="InterPro" id="IPR036865">
    <property type="entry name" value="CRAL-TRIO_dom_sf"/>
</dbReference>
<keyword evidence="6" id="KW-1185">Reference proteome</keyword>
<evidence type="ECO:0000313" key="4">
    <source>
        <dbReference type="EMBL" id="CAF0884756.1"/>
    </source>
</evidence>
<dbReference type="SMART" id="SM00324">
    <property type="entry name" value="RhoGAP"/>
    <property type="match status" value="1"/>
</dbReference>
<keyword evidence="1" id="KW-0175">Coiled coil</keyword>
<gene>
    <name evidence="4" type="ORF">GPM918_LOCUS7801</name>
    <name evidence="5" type="ORF">SRO942_LOCUS7801</name>
</gene>
<dbReference type="InterPro" id="IPR008936">
    <property type="entry name" value="Rho_GTPase_activation_prot"/>
</dbReference>
<proteinExistence type="predicted"/>